<dbReference type="SUPFAM" id="SSF54637">
    <property type="entry name" value="Thioesterase/thiol ester dehydrase-isomerase"/>
    <property type="match status" value="1"/>
</dbReference>
<reference evidence="2" key="2">
    <citation type="submission" date="2023-04" db="EMBL/GenBank/DDBJ databases">
        <authorList>
            <person name="Sun J.-Q."/>
        </authorList>
    </citation>
    <scope>NUCLEOTIDE SEQUENCE</scope>
    <source>
        <strain evidence="2">CC-YY355</strain>
    </source>
</reference>
<protein>
    <submittedName>
        <fullName evidence="2">YiiD C-terminal domain-containing protein</fullName>
    </submittedName>
</protein>
<sequence>MPVLAPTALHALQSHLLAMPPARALQPSVEGFVAGRLRLRAPLAANVNDKGSAFGGSLASMMTLAAWGLTTLQVEHAGLDAEVYVADSQLRYLTPLREDLLVEAWLDDDRDWAGFLSTLRSRGRARTTVHAQVLLGDGAPAATATSRYAAILRRG</sequence>
<name>A0ABT6MNE7_9GAMM</name>
<proteinExistence type="predicted"/>
<dbReference type="Gene3D" id="3.10.129.10">
    <property type="entry name" value="Hotdog Thioesterase"/>
    <property type="match status" value="1"/>
</dbReference>
<dbReference type="InterPro" id="IPR012660">
    <property type="entry name" value="YiiD_C"/>
</dbReference>
<dbReference type="NCBIfam" id="TIGR02447">
    <property type="entry name" value="yiiD_Cterm"/>
    <property type="match status" value="1"/>
</dbReference>
<dbReference type="Pfam" id="PF09500">
    <property type="entry name" value="YiiD_C"/>
    <property type="match status" value="1"/>
</dbReference>
<keyword evidence="3" id="KW-1185">Reference proteome</keyword>
<accession>A0ABT6MNE7</accession>
<dbReference type="Proteomes" id="UP001160550">
    <property type="component" value="Unassembled WGS sequence"/>
</dbReference>
<evidence type="ECO:0000313" key="2">
    <source>
        <dbReference type="EMBL" id="MDH7452115.1"/>
    </source>
</evidence>
<dbReference type="RefSeq" id="WP_280941322.1">
    <property type="nucleotide sequence ID" value="NZ_JARYGX010000009.1"/>
</dbReference>
<reference evidence="2" key="1">
    <citation type="journal article" date="2007" name="Int. J. Syst. Evol. Microbiol.">
        <title>Luteimonas composti sp. nov., a moderately thermophilic bacterium isolated from food waste.</title>
        <authorList>
            <person name="Young C.C."/>
            <person name="Kampfer P."/>
            <person name="Chen W.M."/>
            <person name="Yen W.S."/>
            <person name="Arun A.B."/>
            <person name="Lai W.A."/>
            <person name="Shen F.T."/>
            <person name="Rekha P.D."/>
            <person name="Lin K.Y."/>
            <person name="Chou J.H."/>
        </authorList>
    </citation>
    <scope>NUCLEOTIDE SEQUENCE</scope>
    <source>
        <strain evidence="2">CC-YY355</strain>
    </source>
</reference>
<evidence type="ECO:0000313" key="3">
    <source>
        <dbReference type="Proteomes" id="UP001160550"/>
    </source>
</evidence>
<dbReference type="InterPro" id="IPR029069">
    <property type="entry name" value="HotDog_dom_sf"/>
</dbReference>
<feature type="domain" description="Thioesterase putative" evidence="1">
    <location>
        <begin position="19"/>
        <end position="150"/>
    </location>
</feature>
<organism evidence="2 3">
    <name type="scientific">Luteimonas composti</name>
    <dbReference type="NCBI Taxonomy" id="398257"/>
    <lineage>
        <taxon>Bacteria</taxon>
        <taxon>Pseudomonadati</taxon>
        <taxon>Pseudomonadota</taxon>
        <taxon>Gammaproteobacteria</taxon>
        <taxon>Lysobacterales</taxon>
        <taxon>Lysobacteraceae</taxon>
        <taxon>Luteimonas</taxon>
    </lineage>
</organism>
<comment type="caution">
    <text evidence="2">The sequence shown here is derived from an EMBL/GenBank/DDBJ whole genome shotgun (WGS) entry which is preliminary data.</text>
</comment>
<dbReference type="EMBL" id="JARYGX010000009">
    <property type="protein sequence ID" value="MDH7452115.1"/>
    <property type="molecule type" value="Genomic_DNA"/>
</dbReference>
<gene>
    <name evidence="2" type="ORF">QF205_03340</name>
</gene>
<evidence type="ECO:0000259" key="1">
    <source>
        <dbReference type="Pfam" id="PF09500"/>
    </source>
</evidence>